<dbReference type="InterPro" id="IPR036412">
    <property type="entry name" value="HAD-like_sf"/>
</dbReference>
<dbReference type="InterPro" id="IPR006439">
    <property type="entry name" value="HAD-SF_hydro_IA"/>
</dbReference>
<name>A0ABV8DPS8_9NOCA</name>
<dbReference type="Gene3D" id="3.40.50.1000">
    <property type="entry name" value="HAD superfamily/HAD-like"/>
    <property type="match status" value="1"/>
</dbReference>
<dbReference type="SUPFAM" id="SSF56784">
    <property type="entry name" value="HAD-like"/>
    <property type="match status" value="1"/>
</dbReference>
<dbReference type="EMBL" id="JBHSAX010000006">
    <property type="protein sequence ID" value="MFC3961654.1"/>
    <property type="molecule type" value="Genomic_DNA"/>
</dbReference>
<dbReference type="InterPro" id="IPR041492">
    <property type="entry name" value="HAD_2"/>
</dbReference>
<sequence length="220" mass="22093">MLAGERRYAALFDLDGVTIDGRAAIAAALRSLALAWSPTALDETVLGRCAAMPPVQALGLLGVSEPRAVYDGHFDAALSGATGEGVIVFDGVVAAMSALAAHGAGIGIVTAQARSRIGFWVPPAVAELAEVVVAYEDAAPKPAPDGVLAACAHLGVTPERAFFLGDSATDIEAGRAAGVFTIGAGWGFAGAAVLREAGADLVLAGPDEVGPELLKYLGTD</sequence>
<dbReference type="NCBIfam" id="TIGR01549">
    <property type="entry name" value="HAD-SF-IA-v1"/>
    <property type="match status" value="1"/>
</dbReference>
<keyword evidence="2" id="KW-1185">Reference proteome</keyword>
<comment type="caution">
    <text evidence="1">The sequence shown here is derived from an EMBL/GenBank/DDBJ whole genome shotgun (WGS) entry which is preliminary data.</text>
</comment>
<gene>
    <name evidence="1" type="ORF">ACFO0B_06600</name>
</gene>
<dbReference type="EC" id="3.-.-.-" evidence="1"/>
<protein>
    <submittedName>
        <fullName evidence="1">HAD family hydrolase</fullName>
        <ecNumber evidence="1">3.-.-.-</ecNumber>
    </submittedName>
</protein>
<dbReference type="Pfam" id="PF13419">
    <property type="entry name" value="HAD_2"/>
    <property type="match status" value="1"/>
</dbReference>
<keyword evidence="1" id="KW-0378">Hydrolase</keyword>
<dbReference type="PANTHER" id="PTHR43434:SF22">
    <property type="entry name" value="PHOSPHOGLYCOLATE PHOSPHATASE"/>
    <property type="match status" value="1"/>
</dbReference>
<dbReference type="InterPro" id="IPR050155">
    <property type="entry name" value="HAD-like_hydrolase_sf"/>
</dbReference>
<dbReference type="PANTHER" id="PTHR43434">
    <property type="entry name" value="PHOSPHOGLYCOLATE PHOSPHATASE"/>
    <property type="match status" value="1"/>
</dbReference>
<reference evidence="2" key="1">
    <citation type="journal article" date="2019" name="Int. J. Syst. Evol. Microbiol.">
        <title>The Global Catalogue of Microorganisms (GCM) 10K type strain sequencing project: providing services to taxonomists for standard genome sequencing and annotation.</title>
        <authorList>
            <consortium name="The Broad Institute Genomics Platform"/>
            <consortium name="The Broad Institute Genome Sequencing Center for Infectious Disease"/>
            <person name="Wu L."/>
            <person name="Ma J."/>
        </authorList>
    </citation>
    <scope>NUCLEOTIDE SEQUENCE [LARGE SCALE GENOMIC DNA]</scope>
    <source>
        <strain evidence="2">CGMCC 4.7330</strain>
    </source>
</reference>
<dbReference type="SFLD" id="SFLDS00003">
    <property type="entry name" value="Haloacid_Dehalogenase"/>
    <property type="match status" value="1"/>
</dbReference>
<dbReference type="Proteomes" id="UP001595696">
    <property type="component" value="Unassembled WGS sequence"/>
</dbReference>
<dbReference type="NCBIfam" id="TIGR01509">
    <property type="entry name" value="HAD-SF-IA-v3"/>
    <property type="match status" value="1"/>
</dbReference>
<evidence type="ECO:0000313" key="1">
    <source>
        <dbReference type="EMBL" id="MFC3961654.1"/>
    </source>
</evidence>
<evidence type="ECO:0000313" key="2">
    <source>
        <dbReference type="Proteomes" id="UP001595696"/>
    </source>
</evidence>
<accession>A0ABV8DPS8</accession>
<organism evidence="1 2">
    <name type="scientific">Nocardia jiangsuensis</name>
    <dbReference type="NCBI Taxonomy" id="1691563"/>
    <lineage>
        <taxon>Bacteria</taxon>
        <taxon>Bacillati</taxon>
        <taxon>Actinomycetota</taxon>
        <taxon>Actinomycetes</taxon>
        <taxon>Mycobacteriales</taxon>
        <taxon>Nocardiaceae</taxon>
        <taxon>Nocardia</taxon>
    </lineage>
</organism>
<proteinExistence type="predicted"/>
<dbReference type="GO" id="GO:0016787">
    <property type="term" value="F:hydrolase activity"/>
    <property type="evidence" value="ECO:0007669"/>
    <property type="project" value="UniProtKB-KW"/>
</dbReference>
<dbReference type="SFLD" id="SFLDG01129">
    <property type="entry name" value="C1.5:_HAD__Beta-PGM__Phosphata"/>
    <property type="match status" value="1"/>
</dbReference>
<dbReference type="RefSeq" id="WP_378611412.1">
    <property type="nucleotide sequence ID" value="NZ_JBHSAX010000006.1"/>
</dbReference>
<dbReference type="InterPro" id="IPR023214">
    <property type="entry name" value="HAD_sf"/>
</dbReference>
<dbReference type="Gene3D" id="1.10.150.240">
    <property type="entry name" value="Putative phosphatase, domain 2"/>
    <property type="match status" value="1"/>
</dbReference>
<dbReference type="InterPro" id="IPR023198">
    <property type="entry name" value="PGP-like_dom2"/>
</dbReference>